<proteinExistence type="predicted"/>
<dbReference type="EMBL" id="JBEOKT010000019">
    <property type="protein sequence ID" value="MER2999144.1"/>
    <property type="molecule type" value="Genomic_DNA"/>
</dbReference>
<keyword evidence="2" id="KW-1185">Reference proteome</keyword>
<reference evidence="1 2" key="1">
    <citation type="submission" date="2024-06" db="EMBL/GenBank/DDBJ databases">
        <title>Pontibacter populi HYL7-15.</title>
        <authorList>
            <person name="Kim M.K."/>
        </authorList>
    </citation>
    <scope>NUCLEOTIDE SEQUENCE [LARGE SCALE GENOMIC DNA]</scope>
    <source>
        <strain evidence="1 2">HYL7-15</strain>
    </source>
</reference>
<evidence type="ECO:0000313" key="2">
    <source>
        <dbReference type="Proteomes" id="UP001476807"/>
    </source>
</evidence>
<accession>A0ABV1RXP4</accession>
<sequence length="44" mass="5187">MMTNIAQASAWDIQTRSKEKNKAKEVQKLACRIFRKDSFMRRVA</sequence>
<organism evidence="1 2">
    <name type="scientific">Pontibacter populi</name>
    <dbReference type="NCBI Taxonomy" id="890055"/>
    <lineage>
        <taxon>Bacteria</taxon>
        <taxon>Pseudomonadati</taxon>
        <taxon>Bacteroidota</taxon>
        <taxon>Cytophagia</taxon>
        <taxon>Cytophagales</taxon>
        <taxon>Hymenobacteraceae</taxon>
        <taxon>Pontibacter</taxon>
    </lineage>
</organism>
<dbReference type="RefSeq" id="WP_350413750.1">
    <property type="nucleotide sequence ID" value="NZ_JBEOKT010000019.1"/>
</dbReference>
<dbReference type="Proteomes" id="UP001476807">
    <property type="component" value="Unassembled WGS sequence"/>
</dbReference>
<evidence type="ECO:0000313" key="1">
    <source>
        <dbReference type="EMBL" id="MER2999144.1"/>
    </source>
</evidence>
<name>A0ABV1RXP4_9BACT</name>
<gene>
    <name evidence="1" type="ORF">ABS362_16450</name>
</gene>
<comment type="caution">
    <text evidence="1">The sequence shown here is derived from an EMBL/GenBank/DDBJ whole genome shotgun (WGS) entry which is preliminary data.</text>
</comment>
<protein>
    <submittedName>
        <fullName evidence="1">Uncharacterized protein</fullName>
    </submittedName>
</protein>